<dbReference type="RefSeq" id="WP_323326516.1">
    <property type="nucleotide sequence ID" value="NZ_JAYFSI010000002.1"/>
</dbReference>
<feature type="transmembrane region" description="Helical" evidence="6">
    <location>
        <begin position="213"/>
        <end position="230"/>
    </location>
</feature>
<feature type="domain" description="Thioredoxin" evidence="7">
    <location>
        <begin position="264"/>
        <end position="427"/>
    </location>
</feature>
<evidence type="ECO:0000256" key="4">
    <source>
        <dbReference type="ARBA" id="ARBA00022989"/>
    </source>
</evidence>
<dbReference type="InterPro" id="IPR003834">
    <property type="entry name" value="Cyt_c_assmbl_TM_dom"/>
</dbReference>
<keyword evidence="9" id="KW-1185">Reference proteome</keyword>
<keyword evidence="5 6" id="KW-0472">Membrane</keyword>
<dbReference type="InterPro" id="IPR041017">
    <property type="entry name" value="Thioredoxin_10"/>
</dbReference>
<feature type="transmembrane region" description="Helical" evidence="6">
    <location>
        <begin position="64"/>
        <end position="88"/>
    </location>
</feature>
<dbReference type="EMBL" id="JAYFSI010000002">
    <property type="protein sequence ID" value="MEA5360404.1"/>
    <property type="molecule type" value="Genomic_DNA"/>
</dbReference>
<dbReference type="Gene3D" id="2.60.120.260">
    <property type="entry name" value="Galactose-binding domain-like"/>
    <property type="match status" value="1"/>
</dbReference>
<evidence type="ECO:0000256" key="1">
    <source>
        <dbReference type="ARBA" id="ARBA00004651"/>
    </source>
</evidence>
<protein>
    <submittedName>
        <fullName evidence="8">Cytochrome c biogenesis protein DipZ</fullName>
    </submittedName>
</protein>
<evidence type="ECO:0000313" key="8">
    <source>
        <dbReference type="EMBL" id="MEA5360404.1"/>
    </source>
</evidence>
<evidence type="ECO:0000256" key="6">
    <source>
        <dbReference type="SAM" id="Phobius"/>
    </source>
</evidence>
<dbReference type="SUPFAM" id="SSF52833">
    <property type="entry name" value="Thioredoxin-like"/>
    <property type="match status" value="1"/>
</dbReference>
<evidence type="ECO:0000256" key="3">
    <source>
        <dbReference type="ARBA" id="ARBA00022692"/>
    </source>
</evidence>
<feature type="transmembrane region" description="Helical" evidence="6">
    <location>
        <begin position="6"/>
        <end position="31"/>
    </location>
</feature>
<organism evidence="8 9">
    <name type="scientific">Amycolatopsis heterodermiae</name>
    <dbReference type="NCBI Taxonomy" id="3110235"/>
    <lineage>
        <taxon>Bacteria</taxon>
        <taxon>Bacillati</taxon>
        <taxon>Actinomycetota</taxon>
        <taxon>Actinomycetes</taxon>
        <taxon>Pseudonocardiales</taxon>
        <taxon>Pseudonocardiaceae</taxon>
        <taxon>Amycolatopsis</taxon>
    </lineage>
</organism>
<evidence type="ECO:0000259" key="7">
    <source>
        <dbReference type="PROSITE" id="PS51352"/>
    </source>
</evidence>
<keyword evidence="3 6" id="KW-0812">Transmembrane</keyword>
<gene>
    <name evidence="8" type="ORF">VA596_12730</name>
</gene>
<accession>A0ABU5R3J2</accession>
<dbReference type="Pfam" id="PF00578">
    <property type="entry name" value="AhpC-TSA"/>
    <property type="match status" value="1"/>
</dbReference>
<evidence type="ECO:0000313" key="9">
    <source>
        <dbReference type="Proteomes" id="UP001304298"/>
    </source>
</evidence>
<name>A0ABU5R3J2_9PSEU</name>
<keyword evidence="2" id="KW-1003">Cell membrane</keyword>
<dbReference type="PANTHER" id="PTHR42852">
    <property type="entry name" value="THIOL:DISULFIDE INTERCHANGE PROTEIN DSBE"/>
    <property type="match status" value="1"/>
</dbReference>
<evidence type="ECO:0000256" key="2">
    <source>
        <dbReference type="ARBA" id="ARBA00022475"/>
    </source>
</evidence>
<keyword evidence="4 6" id="KW-1133">Transmembrane helix</keyword>
<proteinExistence type="predicted"/>
<dbReference type="InterPro" id="IPR013766">
    <property type="entry name" value="Thioredoxin_domain"/>
</dbReference>
<dbReference type="PROSITE" id="PS51352">
    <property type="entry name" value="THIOREDOXIN_2"/>
    <property type="match status" value="1"/>
</dbReference>
<dbReference type="InterPro" id="IPR036249">
    <property type="entry name" value="Thioredoxin-like_sf"/>
</dbReference>
<evidence type="ECO:0000256" key="5">
    <source>
        <dbReference type="ARBA" id="ARBA00023136"/>
    </source>
</evidence>
<dbReference type="Proteomes" id="UP001304298">
    <property type="component" value="Unassembled WGS sequence"/>
</dbReference>
<dbReference type="Pfam" id="PF17991">
    <property type="entry name" value="Thioredoxin_10"/>
    <property type="match status" value="1"/>
</dbReference>
<feature type="transmembrane region" description="Helical" evidence="6">
    <location>
        <begin position="94"/>
        <end position="115"/>
    </location>
</feature>
<dbReference type="PANTHER" id="PTHR42852:SF13">
    <property type="entry name" value="PROTEIN DIPZ"/>
    <property type="match status" value="1"/>
</dbReference>
<feature type="transmembrane region" description="Helical" evidence="6">
    <location>
        <begin position="136"/>
        <end position="161"/>
    </location>
</feature>
<dbReference type="CDD" id="cd03012">
    <property type="entry name" value="TlpA_like_DipZ_like"/>
    <property type="match status" value="1"/>
</dbReference>
<dbReference type="Pfam" id="PF02683">
    <property type="entry name" value="DsbD_TM"/>
    <property type="match status" value="1"/>
</dbReference>
<dbReference type="InterPro" id="IPR000866">
    <property type="entry name" value="AhpC/TSA"/>
</dbReference>
<dbReference type="InterPro" id="IPR050553">
    <property type="entry name" value="Thioredoxin_ResA/DsbE_sf"/>
</dbReference>
<comment type="subcellular location">
    <subcellularLocation>
        <location evidence="1">Cell membrane</location>
        <topology evidence="1">Multi-pass membrane protein</topology>
    </subcellularLocation>
</comment>
<feature type="transmembrane region" description="Helical" evidence="6">
    <location>
        <begin position="173"/>
        <end position="193"/>
    </location>
</feature>
<dbReference type="Gene3D" id="3.40.30.10">
    <property type="entry name" value="Glutaredoxin"/>
    <property type="match status" value="1"/>
</dbReference>
<comment type="caution">
    <text evidence="8">The sequence shown here is derived from an EMBL/GenBank/DDBJ whole genome shotgun (WGS) entry which is preliminary data.</text>
</comment>
<reference evidence="8 9" key="1">
    <citation type="submission" date="2023-12" db="EMBL/GenBank/DDBJ databases">
        <title>Amycolatopsis sp. V23-08.</title>
        <authorList>
            <person name="Somphong A."/>
        </authorList>
    </citation>
    <scope>NUCLEOTIDE SEQUENCE [LARGE SCALE GENOMIC DNA]</scope>
    <source>
        <strain evidence="8 9">V23-08</strain>
    </source>
</reference>
<sequence length="582" mass="62329">MWTLVLIGLLGGLITGVSPCILPVLPVVFFAGGAKQPGSEPEPEPAGDVLVATRKTRARNRRPYAVIGGLVLSFTVFTLLGSLLIKALNLPDDILRIVGLVVLSVVGLSLLVPPLERLLEKPFSKLPQRKVNPNGGGFTLGLGLGLLYVPCAGPVLTAITIAAANGKIGVETVALTVSFAIGATAPLLVFALAGAKISERVKFFRKNNGKVRAIGGVMMLLLAVALYFDLPSLLQTKLPNYTQALQDKVESSQAISDLRLSNLGDASNQALDKCANNDQGQLRDCGPTPEFENIDGWLNSQPLTMAGLKGKVVLVDFWTYSCINCQRSLPHIKDLYARYQAAGLEVVGVHTPEFAFEHDKGNVEAATKKLGITYPVAIDNETSTFNNFRNQYWPARYLIDATGQVRYLKLGEGAYDQTENVVRELLQQAKPGVALPKPGELPDTTPTDQRTSRETYLSYGELPKSFTSGGSPLVLEKQASYDFPANLPAGKVAFGGDWTIDYQKATAGPDAQLKLNYTAKSTNLVLAGQGTVTVSVDGGPPRTVTVSGTPNLYRLSQTPDLHSGQLSLTLSPGLQAYSFTFD</sequence>